<feature type="non-terminal residue" evidence="1">
    <location>
        <position position="1"/>
    </location>
</feature>
<name>A0AA43RJM4_9ACTN</name>
<proteinExistence type="predicted"/>
<keyword evidence="2" id="KW-1185">Reference proteome</keyword>
<accession>A0AA43RJM4</accession>
<dbReference type="AlphaFoldDB" id="A0AA43RJM4"/>
<comment type="caution">
    <text evidence="1">The sequence shown here is derived from an EMBL/GenBank/DDBJ whole genome shotgun (WGS) entry which is preliminary data.</text>
</comment>
<sequence length="140" mass="15072">ILMMGLNASAYTEVPGFDGETWLDHAIEDDIFNPNFGDGSEGNPWKILSAEGLAYLALKVKEGNTYDGVYFEIAKDINLGTNGIVRIWVPIGPDTEHAFKGTIKNGSDNQGNPYVISGMTIRANGIGTTKNFGLFGVLIS</sequence>
<dbReference type="Proteomes" id="UP001168575">
    <property type="component" value="Unassembled WGS sequence"/>
</dbReference>
<protein>
    <submittedName>
        <fullName evidence="1">Uncharacterized protein</fullName>
    </submittedName>
</protein>
<reference evidence="1" key="1">
    <citation type="submission" date="2023-07" db="EMBL/GenBank/DDBJ databases">
        <title>Between Cages and Wild: Unraveling the Impact of Captivity on Animal Microbiomes and Antimicrobial Resistance.</title>
        <authorList>
            <person name="Schmartz G.P."/>
            <person name="Rehner J."/>
            <person name="Schuff M.J."/>
            <person name="Becker S.L."/>
            <person name="Kravczyk M."/>
            <person name="Gurevich A."/>
            <person name="Francke R."/>
            <person name="Mueller R."/>
            <person name="Keller V."/>
            <person name="Keller A."/>
        </authorList>
    </citation>
    <scope>NUCLEOTIDE SEQUENCE</scope>
    <source>
        <strain evidence="1">S12M_St_49</strain>
    </source>
</reference>
<gene>
    <name evidence="1" type="ORF">Q3982_10055</name>
</gene>
<organism evidence="1 2">
    <name type="scientific">Phoenicibacter congonensis</name>
    <dbReference type="NCBI Taxonomy" id="1944646"/>
    <lineage>
        <taxon>Bacteria</taxon>
        <taxon>Bacillati</taxon>
        <taxon>Actinomycetota</taxon>
        <taxon>Coriobacteriia</taxon>
        <taxon>Eggerthellales</taxon>
        <taxon>Eggerthellaceae</taxon>
        <taxon>Phoenicibacter</taxon>
    </lineage>
</organism>
<dbReference type="EMBL" id="JAUMVS010000417">
    <property type="protein sequence ID" value="MDO4843007.1"/>
    <property type="molecule type" value="Genomic_DNA"/>
</dbReference>
<evidence type="ECO:0000313" key="1">
    <source>
        <dbReference type="EMBL" id="MDO4843007.1"/>
    </source>
</evidence>
<evidence type="ECO:0000313" key="2">
    <source>
        <dbReference type="Proteomes" id="UP001168575"/>
    </source>
</evidence>
<dbReference type="Gene3D" id="2.160.20.110">
    <property type="match status" value="1"/>
</dbReference>